<dbReference type="InterPro" id="IPR000620">
    <property type="entry name" value="EamA_dom"/>
</dbReference>
<feature type="transmembrane region" description="Helical" evidence="6">
    <location>
        <begin position="270"/>
        <end position="290"/>
    </location>
</feature>
<keyword evidence="5 6" id="KW-0472">Membrane</keyword>
<keyword evidence="9" id="KW-1185">Reference proteome</keyword>
<dbReference type="PANTHER" id="PTHR22911">
    <property type="entry name" value="ACYL-MALONYL CONDENSING ENZYME-RELATED"/>
    <property type="match status" value="1"/>
</dbReference>
<dbReference type="Gene3D" id="1.10.3730.20">
    <property type="match status" value="1"/>
</dbReference>
<evidence type="ECO:0000256" key="3">
    <source>
        <dbReference type="ARBA" id="ARBA00022692"/>
    </source>
</evidence>
<organism evidence="8 9">
    <name type="scientific">Pseudahrensia aquimaris</name>
    <dbReference type="NCBI Taxonomy" id="744461"/>
    <lineage>
        <taxon>Bacteria</taxon>
        <taxon>Pseudomonadati</taxon>
        <taxon>Pseudomonadota</taxon>
        <taxon>Alphaproteobacteria</taxon>
        <taxon>Hyphomicrobiales</taxon>
        <taxon>Ahrensiaceae</taxon>
        <taxon>Pseudahrensia</taxon>
    </lineage>
</organism>
<dbReference type="RefSeq" id="WP_377213737.1">
    <property type="nucleotide sequence ID" value="NZ_JBHTJV010000026.1"/>
</dbReference>
<evidence type="ECO:0000256" key="2">
    <source>
        <dbReference type="ARBA" id="ARBA00009853"/>
    </source>
</evidence>
<evidence type="ECO:0000313" key="9">
    <source>
        <dbReference type="Proteomes" id="UP001597101"/>
    </source>
</evidence>
<feature type="domain" description="EamA" evidence="7">
    <location>
        <begin position="38"/>
        <end position="163"/>
    </location>
</feature>
<dbReference type="Pfam" id="PF00892">
    <property type="entry name" value="EamA"/>
    <property type="match status" value="2"/>
</dbReference>
<evidence type="ECO:0000313" key="8">
    <source>
        <dbReference type="EMBL" id="MFD0917879.1"/>
    </source>
</evidence>
<feature type="transmembrane region" description="Helical" evidence="6">
    <location>
        <begin position="64"/>
        <end position="83"/>
    </location>
</feature>
<feature type="transmembrane region" description="Helical" evidence="6">
    <location>
        <begin position="121"/>
        <end position="140"/>
    </location>
</feature>
<feature type="transmembrane region" description="Helical" evidence="6">
    <location>
        <begin position="26"/>
        <end position="44"/>
    </location>
</feature>
<feature type="transmembrane region" description="Helical" evidence="6">
    <location>
        <begin position="296"/>
        <end position="314"/>
    </location>
</feature>
<dbReference type="Proteomes" id="UP001597101">
    <property type="component" value="Unassembled WGS sequence"/>
</dbReference>
<keyword evidence="3 6" id="KW-0812">Transmembrane</keyword>
<dbReference type="EMBL" id="JBHTJV010000026">
    <property type="protein sequence ID" value="MFD0917879.1"/>
    <property type="molecule type" value="Genomic_DNA"/>
</dbReference>
<keyword evidence="4 6" id="KW-1133">Transmembrane helix</keyword>
<feature type="transmembrane region" description="Helical" evidence="6">
    <location>
        <begin position="149"/>
        <end position="167"/>
    </location>
</feature>
<evidence type="ECO:0000256" key="1">
    <source>
        <dbReference type="ARBA" id="ARBA00004141"/>
    </source>
</evidence>
<feature type="transmembrane region" description="Helical" evidence="6">
    <location>
        <begin position="240"/>
        <end position="263"/>
    </location>
</feature>
<comment type="subcellular location">
    <subcellularLocation>
        <location evidence="1">Membrane</location>
        <topology evidence="1">Multi-pass membrane protein</topology>
    </subcellularLocation>
</comment>
<protein>
    <submittedName>
        <fullName evidence="8">DMT family transporter</fullName>
    </submittedName>
</protein>
<evidence type="ECO:0000259" key="7">
    <source>
        <dbReference type="Pfam" id="PF00892"/>
    </source>
</evidence>
<feature type="transmembrane region" description="Helical" evidence="6">
    <location>
        <begin position="95"/>
        <end position="115"/>
    </location>
</feature>
<feature type="domain" description="EamA" evidence="7">
    <location>
        <begin position="175"/>
        <end position="313"/>
    </location>
</feature>
<comment type="caution">
    <text evidence="8">The sequence shown here is derived from an EMBL/GenBank/DDBJ whole genome shotgun (WGS) entry which is preliminary data.</text>
</comment>
<feature type="transmembrane region" description="Helical" evidence="6">
    <location>
        <begin position="207"/>
        <end position="228"/>
    </location>
</feature>
<reference evidence="9" key="1">
    <citation type="journal article" date="2019" name="Int. J. Syst. Evol. Microbiol.">
        <title>The Global Catalogue of Microorganisms (GCM) 10K type strain sequencing project: providing services to taxonomists for standard genome sequencing and annotation.</title>
        <authorList>
            <consortium name="The Broad Institute Genomics Platform"/>
            <consortium name="The Broad Institute Genome Sequencing Center for Infectious Disease"/>
            <person name="Wu L."/>
            <person name="Ma J."/>
        </authorList>
    </citation>
    <scope>NUCLEOTIDE SEQUENCE [LARGE SCALE GENOMIC DNA]</scope>
    <source>
        <strain evidence="9">CCUG 60023</strain>
    </source>
</reference>
<feature type="transmembrane region" description="Helical" evidence="6">
    <location>
        <begin position="173"/>
        <end position="195"/>
    </location>
</feature>
<evidence type="ECO:0000256" key="4">
    <source>
        <dbReference type="ARBA" id="ARBA00022989"/>
    </source>
</evidence>
<comment type="similarity">
    <text evidence="2">Belongs to the drug/metabolite transporter (DMT) superfamily. 10 TMS drug/metabolite exporter (DME) (TC 2.A.7.3) family.</text>
</comment>
<proteinExistence type="inferred from homology"/>
<evidence type="ECO:0000256" key="5">
    <source>
        <dbReference type="ARBA" id="ARBA00023136"/>
    </source>
</evidence>
<sequence length="322" mass="34881">MNKPIQPTVPEIGTSAPSENVNSGKLVVRGMVLMSFAMLILPMMDGIAKVLSTQYDVTPGQITFGRFLVQAVLLGSVLALFYGRGRMVPKHWAINILRGAIMGCAVLMFFTALRYMPIADAIAVFFVEPFILTIMSVVFLKETVGWRRTAAVIMGFIGALFIIQPSYDLFGPVSLLPIGTAFLFATYLLITRLFAGDDDPVAMQFMAGIGGVLALSTIMIAGNFFGIADISAPDIPEFGVRWALIFAIGALAAGGHLMVVWAFRWASASLLAPFQYIEIVGATLIGFWLFGDFPDALKWVGIAIIVGSGLYLIFRERSVQSS</sequence>
<evidence type="ECO:0000256" key="6">
    <source>
        <dbReference type="SAM" id="Phobius"/>
    </source>
</evidence>
<accession>A0ABW3FLZ9</accession>
<dbReference type="SUPFAM" id="SSF103481">
    <property type="entry name" value="Multidrug resistance efflux transporter EmrE"/>
    <property type="match status" value="2"/>
</dbReference>
<gene>
    <name evidence="8" type="ORF">ACFQ14_15850</name>
</gene>
<dbReference type="PANTHER" id="PTHR22911:SF6">
    <property type="entry name" value="SOLUTE CARRIER FAMILY 35 MEMBER G1"/>
    <property type="match status" value="1"/>
</dbReference>
<dbReference type="InterPro" id="IPR037185">
    <property type="entry name" value="EmrE-like"/>
</dbReference>
<name>A0ABW3FLZ9_9HYPH</name>